<dbReference type="RefSeq" id="WP_353550650.1">
    <property type="nucleotide sequence ID" value="NZ_AP029612.1"/>
</dbReference>
<dbReference type="PANTHER" id="PTHR43715">
    <property type="entry name" value="GDP-MANNOSE 4,6-DEHYDRATASE"/>
    <property type="match status" value="1"/>
</dbReference>
<dbReference type="SUPFAM" id="SSF51735">
    <property type="entry name" value="NAD(P)-binding Rossmann-fold domains"/>
    <property type="match status" value="1"/>
</dbReference>
<keyword evidence="4" id="KW-0456">Lyase</keyword>
<dbReference type="GO" id="GO:0042351">
    <property type="term" value="P:'de novo' GDP-L-fucose biosynthetic process"/>
    <property type="evidence" value="ECO:0007669"/>
    <property type="project" value="TreeGrafter"/>
</dbReference>
<dbReference type="Gene3D" id="3.90.25.10">
    <property type="entry name" value="UDP-galactose 4-epimerase, domain 1"/>
    <property type="match status" value="1"/>
</dbReference>
<proteinExistence type="inferred from homology"/>
<dbReference type="EC" id="4.2.1.47" evidence="3"/>
<accession>A0AAT9GI89</accession>
<dbReference type="PANTHER" id="PTHR43715:SF1">
    <property type="entry name" value="GDP-MANNOSE 4,6 DEHYDRATASE"/>
    <property type="match status" value="1"/>
</dbReference>
<gene>
    <name evidence="6" type="ORF">KACHI17_12500</name>
</gene>
<sequence length="292" mass="33041">MNAIIFGASGQDGFYLQRLLSKKNINVIPVARSVNEGFITGNVGDTEFVFSLIRKYLPDYIFHLAAVSTTKHEHIFENNDAIQKGTINILEGTKLYNPKSRIFLSGSAMQFKNDGKAINESTPFEASSAYSVQRISSVYAGQYYRNFFGLKVYAGYLFNHDSPLRSEKHINQKISKMAKRIAAKVESKLIIGNLNVEKEFSFAGDIVEAMWTLVNQDSFYEAVLGSGISYPIRDWIDISFKLAGLNWQEYVQVDNSFVTEYSRLLSDPALIKSTGWLPKVDFYQLAEMMYNS</sequence>
<name>A0AAT9GI89_9BACT</name>
<dbReference type="InterPro" id="IPR036291">
    <property type="entry name" value="NAD(P)-bd_dom_sf"/>
</dbReference>
<evidence type="ECO:0000256" key="3">
    <source>
        <dbReference type="ARBA" id="ARBA00011989"/>
    </source>
</evidence>
<evidence type="ECO:0000256" key="4">
    <source>
        <dbReference type="ARBA" id="ARBA00023239"/>
    </source>
</evidence>
<evidence type="ECO:0000313" key="6">
    <source>
        <dbReference type="EMBL" id="BFG70369.1"/>
    </source>
</evidence>
<dbReference type="InterPro" id="IPR016040">
    <property type="entry name" value="NAD(P)-bd_dom"/>
</dbReference>
<dbReference type="EMBL" id="AP029612">
    <property type="protein sequence ID" value="BFG70369.1"/>
    <property type="molecule type" value="Genomic_DNA"/>
</dbReference>
<dbReference type="AlphaFoldDB" id="A0AAT9GI89"/>
<organism evidence="6">
    <name type="scientific">Sediminibacterium sp. KACHI17</name>
    <dbReference type="NCBI Taxonomy" id="1751071"/>
    <lineage>
        <taxon>Bacteria</taxon>
        <taxon>Pseudomonadati</taxon>
        <taxon>Bacteroidota</taxon>
        <taxon>Chitinophagia</taxon>
        <taxon>Chitinophagales</taxon>
        <taxon>Chitinophagaceae</taxon>
        <taxon>Sediminibacterium</taxon>
    </lineage>
</organism>
<evidence type="ECO:0000256" key="2">
    <source>
        <dbReference type="ARBA" id="ARBA00009263"/>
    </source>
</evidence>
<dbReference type="Gene3D" id="3.40.50.720">
    <property type="entry name" value="NAD(P)-binding Rossmann-like Domain"/>
    <property type="match status" value="1"/>
</dbReference>
<comment type="similarity">
    <text evidence="2">Belongs to the NAD(P)-dependent epimerase/dehydratase family. GDP-mannose 4,6-dehydratase subfamily.</text>
</comment>
<protein>
    <recommendedName>
        <fullName evidence="3">GDP-mannose 4,6-dehydratase</fullName>
        <ecNumber evidence="3">4.2.1.47</ecNumber>
    </recommendedName>
</protein>
<reference evidence="6" key="1">
    <citation type="submission" date="2024-02" db="EMBL/GenBank/DDBJ databases">
        <title>Sediminibacterium planktonica sp. nov. and Sediminibacterium longus sp. nov., isolated from surface lake and river water.</title>
        <authorList>
            <person name="Watanabe K."/>
            <person name="Takemine S."/>
            <person name="Ishii Y."/>
            <person name="Ogata Y."/>
            <person name="Shindo C."/>
            <person name="Suda W."/>
        </authorList>
    </citation>
    <scope>NUCLEOTIDE SEQUENCE</scope>
    <source>
        <strain evidence="6">KACHI17</strain>
    </source>
</reference>
<dbReference type="GO" id="GO:0008446">
    <property type="term" value="F:GDP-mannose 4,6-dehydratase activity"/>
    <property type="evidence" value="ECO:0007669"/>
    <property type="project" value="UniProtKB-EC"/>
</dbReference>
<comment type="cofactor">
    <cofactor evidence="1">
        <name>NADP(+)</name>
        <dbReference type="ChEBI" id="CHEBI:58349"/>
    </cofactor>
</comment>
<dbReference type="Pfam" id="PF16363">
    <property type="entry name" value="GDP_Man_Dehyd"/>
    <property type="match status" value="1"/>
</dbReference>
<evidence type="ECO:0000256" key="1">
    <source>
        <dbReference type="ARBA" id="ARBA00001937"/>
    </source>
</evidence>
<evidence type="ECO:0000259" key="5">
    <source>
        <dbReference type="Pfam" id="PF16363"/>
    </source>
</evidence>
<feature type="domain" description="NAD(P)-binding" evidence="5">
    <location>
        <begin position="5"/>
        <end position="289"/>
    </location>
</feature>
<dbReference type="InterPro" id="IPR006368">
    <property type="entry name" value="GDP_Man_deHydtase"/>
</dbReference>